<keyword evidence="2" id="KW-1185">Reference proteome</keyword>
<accession>A0ABQ7VYH9</accession>
<dbReference type="Proteomes" id="UP000826656">
    <property type="component" value="Unassembled WGS sequence"/>
</dbReference>
<dbReference type="EMBL" id="JAIVGD010000005">
    <property type="protein sequence ID" value="KAH0773574.1"/>
    <property type="molecule type" value="Genomic_DNA"/>
</dbReference>
<organism evidence="1 2">
    <name type="scientific">Solanum tuberosum</name>
    <name type="common">Potato</name>
    <dbReference type="NCBI Taxonomy" id="4113"/>
    <lineage>
        <taxon>Eukaryota</taxon>
        <taxon>Viridiplantae</taxon>
        <taxon>Streptophyta</taxon>
        <taxon>Embryophyta</taxon>
        <taxon>Tracheophyta</taxon>
        <taxon>Spermatophyta</taxon>
        <taxon>Magnoliopsida</taxon>
        <taxon>eudicotyledons</taxon>
        <taxon>Gunneridae</taxon>
        <taxon>Pentapetalae</taxon>
        <taxon>asterids</taxon>
        <taxon>lamiids</taxon>
        <taxon>Solanales</taxon>
        <taxon>Solanaceae</taxon>
        <taxon>Solanoideae</taxon>
        <taxon>Solaneae</taxon>
        <taxon>Solanum</taxon>
    </lineage>
</organism>
<comment type="caution">
    <text evidence="1">The sequence shown here is derived from an EMBL/GenBank/DDBJ whole genome shotgun (WGS) entry which is preliminary data.</text>
</comment>
<sequence>MRDHLQVSDLMTNMTAMCEHVDSLKDLLLAAHFKIDNVKDVTKETGTDVARIRLRLDQIMKETIKIATKVQASSKAISTSLSSRF</sequence>
<gene>
    <name evidence="1" type="ORF">KY290_010711</name>
</gene>
<evidence type="ECO:0000313" key="2">
    <source>
        <dbReference type="Proteomes" id="UP000826656"/>
    </source>
</evidence>
<proteinExistence type="predicted"/>
<evidence type="ECO:0000313" key="1">
    <source>
        <dbReference type="EMBL" id="KAH0773574.1"/>
    </source>
</evidence>
<name>A0ABQ7VYH9_SOLTU</name>
<reference evidence="1 2" key="1">
    <citation type="journal article" date="2021" name="bioRxiv">
        <title>Chromosome-scale and haplotype-resolved genome assembly of a tetraploid potato cultivar.</title>
        <authorList>
            <person name="Sun H."/>
            <person name="Jiao W.-B."/>
            <person name="Krause K."/>
            <person name="Campoy J.A."/>
            <person name="Goel M."/>
            <person name="Folz-Donahue K."/>
            <person name="Kukat C."/>
            <person name="Huettel B."/>
            <person name="Schneeberger K."/>
        </authorList>
    </citation>
    <scope>NUCLEOTIDE SEQUENCE [LARGE SCALE GENOMIC DNA]</scope>
    <source>
        <strain evidence="1">SolTubOtavaFocal</strain>
        <tissue evidence="1">Leaves</tissue>
    </source>
</reference>
<protein>
    <submittedName>
        <fullName evidence="1">Uncharacterized protein</fullName>
    </submittedName>
</protein>